<dbReference type="Proteomes" id="UP000054837">
    <property type="component" value="Unassembled WGS sequence"/>
</dbReference>
<gene>
    <name evidence="3" type="ORF">AVL62_12080</name>
</gene>
<feature type="compositionally biased region" description="Polar residues" evidence="1">
    <location>
        <begin position="121"/>
        <end position="134"/>
    </location>
</feature>
<sequence>MRRHRRPVLLLALLGVGLTVYGCGTEGADPGGGTAAQTPTSGAAAEEVVGIGIVMQRSAEEPPEFCVGPVAESMPPQCRGPVLAGEFSWEDVEARQQGEVRWTDETYYGVGTYAPDGGEQGTFTLTRPLTTEQPQGYPPLRPAEG</sequence>
<dbReference type="OrthoDB" id="5178481at2"/>
<name>A0A0W8IAR4_9MICO</name>
<reference evidence="3 4" key="1">
    <citation type="submission" date="2015-12" db="EMBL/GenBank/DDBJ databases">
        <title>Serinicoccus chungangenesis strain CD08_5 genome sequencing and assembly.</title>
        <authorList>
            <person name="Chander A.M."/>
            <person name="Kaur G."/>
            <person name="Nair G.R."/>
            <person name="Dhawan D.K."/>
            <person name="Kochhar R.K."/>
            <person name="Mayilraj S."/>
            <person name="Bhadada S.K."/>
        </authorList>
    </citation>
    <scope>NUCLEOTIDE SEQUENCE [LARGE SCALE GENOMIC DNA]</scope>
    <source>
        <strain evidence="3 4">CD08_5</strain>
    </source>
</reference>
<proteinExistence type="predicted"/>
<keyword evidence="4" id="KW-1185">Reference proteome</keyword>
<evidence type="ECO:0000313" key="3">
    <source>
        <dbReference type="EMBL" id="KUG56861.1"/>
    </source>
</evidence>
<feature type="compositionally biased region" description="Pro residues" evidence="1">
    <location>
        <begin position="136"/>
        <end position="145"/>
    </location>
</feature>
<comment type="caution">
    <text evidence="3">The sequence shown here is derived from an EMBL/GenBank/DDBJ whole genome shotgun (WGS) entry which is preliminary data.</text>
</comment>
<evidence type="ECO:0000256" key="1">
    <source>
        <dbReference type="SAM" id="MobiDB-lite"/>
    </source>
</evidence>
<feature type="region of interest" description="Disordered" evidence="1">
    <location>
        <begin position="111"/>
        <end position="145"/>
    </location>
</feature>
<dbReference type="AlphaFoldDB" id="A0A0W8IAR4"/>
<evidence type="ECO:0000256" key="2">
    <source>
        <dbReference type="SAM" id="SignalP"/>
    </source>
</evidence>
<accession>A0A0W8IAR4</accession>
<evidence type="ECO:0008006" key="5">
    <source>
        <dbReference type="Google" id="ProtNLM"/>
    </source>
</evidence>
<keyword evidence="2" id="KW-0732">Signal</keyword>
<dbReference type="EMBL" id="LQBL01000011">
    <property type="protein sequence ID" value="KUG56861.1"/>
    <property type="molecule type" value="Genomic_DNA"/>
</dbReference>
<protein>
    <recommendedName>
        <fullName evidence="5">Lipoprotein</fullName>
    </recommendedName>
</protein>
<organism evidence="3 4">
    <name type="scientific">Serinicoccus chungangensis</name>
    <dbReference type="NCBI Taxonomy" id="767452"/>
    <lineage>
        <taxon>Bacteria</taxon>
        <taxon>Bacillati</taxon>
        <taxon>Actinomycetota</taxon>
        <taxon>Actinomycetes</taxon>
        <taxon>Micrococcales</taxon>
        <taxon>Ornithinimicrobiaceae</taxon>
        <taxon>Serinicoccus</taxon>
    </lineage>
</organism>
<feature type="chain" id="PRO_5039298731" description="Lipoprotein" evidence="2">
    <location>
        <begin position="23"/>
        <end position="145"/>
    </location>
</feature>
<dbReference type="STRING" id="767452.AVL62_12080"/>
<dbReference type="RefSeq" id="WP_058890607.1">
    <property type="nucleotide sequence ID" value="NZ_LQBL01000011.1"/>
</dbReference>
<feature type="signal peptide" evidence="2">
    <location>
        <begin position="1"/>
        <end position="22"/>
    </location>
</feature>
<dbReference type="PROSITE" id="PS51257">
    <property type="entry name" value="PROKAR_LIPOPROTEIN"/>
    <property type="match status" value="1"/>
</dbReference>
<evidence type="ECO:0000313" key="4">
    <source>
        <dbReference type="Proteomes" id="UP000054837"/>
    </source>
</evidence>